<evidence type="ECO:0000313" key="1">
    <source>
        <dbReference type="EMBL" id="KZS43935.1"/>
    </source>
</evidence>
<dbReference type="STRING" id="59843.A3958_00370"/>
<gene>
    <name evidence="1" type="ORF">AWU65_28070</name>
</gene>
<sequence>MPSQIISDPRLFNHRITGTKYESPEAAVRGLGAVQAQDYHQAVWGIGLRTQSTRLYDVEQAVLDRKIVLTWPMRGTIFFVPAEDAKWMVKLTESRLYSNDQKKQTELDLDAATMNQCKNVLYEAMKDCTPVSRPRLMELLEEAGISTKNGRGYYILGYLGRSGMICFGPLEGKQQTFVLLDEWVRNSRELTYEEALTELALRYFTGHGPATIQDFAWWSGLTLTEARRGLDMIKPELRSVHVYGTEYWVSASGPPVSGDTHSVVLLPGFDEYYLGYKDRSAIIETEHDPKIAPHRNGVFQPLMVIGGEIVGVWKREIKRSGIEITLNPFASIGDLEGKFMEAAKDYSDFMGLPLTRTELNQSL</sequence>
<keyword evidence="2" id="KW-1185">Reference proteome</keyword>
<dbReference type="Proteomes" id="UP000076796">
    <property type="component" value="Unassembled WGS sequence"/>
</dbReference>
<reference evidence="1" key="1">
    <citation type="journal article" date="2016" name="Genome Announc.">
        <title>Draft genomes of two strains of Paenibacillus glucanolyticus with capability to degrade lignocellulose.</title>
        <authorList>
            <person name="Mathews S.L."/>
            <person name="Pawlak J."/>
            <person name="Grunden A.M."/>
        </authorList>
    </citation>
    <scope>NUCLEOTIDE SEQUENCE [LARGE SCALE GENOMIC DNA]</scope>
    <source>
        <strain evidence="1">SLM1</strain>
    </source>
</reference>
<dbReference type="EMBL" id="LWMH01000002">
    <property type="protein sequence ID" value="KZS43935.1"/>
    <property type="molecule type" value="Genomic_DNA"/>
</dbReference>
<dbReference type="PANTHER" id="PTHR38479:SF2">
    <property type="entry name" value="WINGED HELIX DNA-BINDING DOMAIN-CONTAINING PROTEIN"/>
    <property type="match status" value="1"/>
</dbReference>
<dbReference type="Pfam" id="PF06224">
    <property type="entry name" value="AlkZ-like"/>
    <property type="match status" value="1"/>
</dbReference>
<organism evidence="1 2">
    <name type="scientific">Paenibacillus glucanolyticus</name>
    <dbReference type="NCBI Taxonomy" id="59843"/>
    <lineage>
        <taxon>Bacteria</taxon>
        <taxon>Bacillati</taxon>
        <taxon>Bacillota</taxon>
        <taxon>Bacilli</taxon>
        <taxon>Bacillales</taxon>
        <taxon>Paenibacillaceae</taxon>
        <taxon>Paenibacillus</taxon>
    </lineage>
</organism>
<name>A0A163EPY1_9BACL</name>
<dbReference type="InterPro" id="IPR009351">
    <property type="entry name" value="AlkZ-like"/>
</dbReference>
<dbReference type="AlphaFoldDB" id="A0A163EPY1"/>
<accession>A0A163EPY1</accession>
<proteinExistence type="predicted"/>
<dbReference type="GeneID" id="97554503"/>
<evidence type="ECO:0000313" key="2">
    <source>
        <dbReference type="Proteomes" id="UP000076796"/>
    </source>
</evidence>
<dbReference type="PANTHER" id="PTHR38479">
    <property type="entry name" value="LMO0824 PROTEIN"/>
    <property type="match status" value="1"/>
</dbReference>
<dbReference type="OrthoDB" id="2210247at2"/>
<dbReference type="RefSeq" id="WP_063480119.1">
    <property type="nucleotide sequence ID" value="NZ_CP147845.1"/>
</dbReference>
<comment type="caution">
    <text evidence="1">The sequence shown here is derived from an EMBL/GenBank/DDBJ whole genome shotgun (WGS) entry which is preliminary data.</text>
</comment>
<protein>
    <submittedName>
        <fullName evidence="1">Prevent-host-death protein</fullName>
    </submittedName>
</protein>